<protein>
    <submittedName>
        <fullName evidence="1">Uncharacterized protein</fullName>
    </submittedName>
</protein>
<dbReference type="Proteomes" id="UP001501844">
    <property type="component" value="Unassembled WGS sequence"/>
</dbReference>
<dbReference type="EMBL" id="BAABGX010000004">
    <property type="protein sequence ID" value="GAA4316355.1"/>
    <property type="molecule type" value="Genomic_DNA"/>
</dbReference>
<evidence type="ECO:0000313" key="1">
    <source>
        <dbReference type="EMBL" id="GAA4316355.1"/>
    </source>
</evidence>
<sequence>MIAVFELFIAISVLPSKTLSLIKLTLIRVDLIGPEIDSRATNTKLPLLTAIGFDNQTESIKTFRISWCERSTILTGALFAKDFKVILEKLLFCKSDTIRYSYLFDTES</sequence>
<name>A0ABP8G3K2_9BACT</name>
<comment type="caution">
    <text evidence="1">The sequence shown here is derived from an EMBL/GenBank/DDBJ whole genome shotgun (WGS) entry which is preliminary data.</text>
</comment>
<proteinExistence type="predicted"/>
<organism evidence="1 2">
    <name type="scientific">Nibribacter koreensis</name>
    <dbReference type="NCBI Taxonomy" id="1084519"/>
    <lineage>
        <taxon>Bacteria</taxon>
        <taxon>Pseudomonadati</taxon>
        <taxon>Bacteroidota</taxon>
        <taxon>Cytophagia</taxon>
        <taxon>Cytophagales</taxon>
        <taxon>Hymenobacteraceae</taxon>
        <taxon>Nibribacter</taxon>
    </lineage>
</organism>
<evidence type="ECO:0000313" key="2">
    <source>
        <dbReference type="Proteomes" id="UP001501844"/>
    </source>
</evidence>
<gene>
    <name evidence="1" type="ORF">GCM10023183_37490</name>
</gene>
<keyword evidence="2" id="KW-1185">Reference proteome</keyword>
<accession>A0ABP8G3K2</accession>
<reference evidence="2" key="1">
    <citation type="journal article" date="2019" name="Int. J. Syst. Evol. Microbiol.">
        <title>The Global Catalogue of Microorganisms (GCM) 10K type strain sequencing project: providing services to taxonomists for standard genome sequencing and annotation.</title>
        <authorList>
            <consortium name="The Broad Institute Genomics Platform"/>
            <consortium name="The Broad Institute Genome Sequencing Center for Infectious Disease"/>
            <person name="Wu L."/>
            <person name="Ma J."/>
        </authorList>
    </citation>
    <scope>NUCLEOTIDE SEQUENCE [LARGE SCALE GENOMIC DNA]</scope>
    <source>
        <strain evidence="2">JCM 17917</strain>
    </source>
</reference>